<feature type="transmembrane region" description="Helical" evidence="14">
    <location>
        <begin position="598"/>
        <end position="619"/>
    </location>
</feature>
<organism evidence="15 16">
    <name type="scientific">Cyclotella cryptica</name>
    <dbReference type="NCBI Taxonomy" id="29204"/>
    <lineage>
        <taxon>Eukaryota</taxon>
        <taxon>Sar</taxon>
        <taxon>Stramenopiles</taxon>
        <taxon>Ochrophyta</taxon>
        <taxon>Bacillariophyta</taxon>
        <taxon>Coscinodiscophyceae</taxon>
        <taxon>Thalassiosirophycidae</taxon>
        <taxon>Stephanodiscales</taxon>
        <taxon>Stephanodiscaceae</taxon>
        <taxon>Cyclotella</taxon>
    </lineage>
</organism>
<feature type="transmembrane region" description="Helical" evidence="14">
    <location>
        <begin position="375"/>
        <end position="397"/>
    </location>
</feature>
<evidence type="ECO:0000256" key="4">
    <source>
        <dbReference type="ARBA" id="ARBA00022475"/>
    </source>
</evidence>
<keyword evidence="5 14" id="KW-0812">Transmembrane</keyword>
<keyword evidence="8" id="KW-0915">Sodium</keyword>
<evidence type="ECO:0000256" key="8">
    <source>
        <dbReference type="ARBA" id="ARBA00023053"/>
    </source>
</evidence>
<dbReference type="GO" id="GO:0005886">
    <property type="term" value="C:plasma membrane"/>
    <property type="evidence" value="ECO:0007669"/>
    <property type="project" value="UniProtKB-SubCell"/>
</dbReference>
<keyword evidence="4" id="KW-1003">Cell membrane</keyword>
<dbReference type="GO" id="GO:0006814">
    <property type="term" value="P:sodium ion transport"/>
    <property type="evidence" value="ECO:0007669"/>
    <property type="project" value="UniProtKB-KW"/>
</dbReference>
<name>A0ABD3PHT1_9STRA</name>
<dbReference type="InterPro" id="IPR038377">
    <property type="entry name" value="Na/Glc_symporter_sf"/>
</dbReference>
<feature type="transmembrane region" description="Helical" evidence="14">
    <location>
        <begin position="132"/>
        <end position="151"/>
    </location>
</feature>
<dbReference type="PANTHER" id="PTHR48086">
    <property type="entry name" value="SODIUM/PROLINE SYMPORTER-RELATED"/>
    <property type="match status" value="1"/>
</dbReference>
<dbReference type="GO" id="GO:0015293">
    <property type="term" value="F:symporter activity"/>
    <property type="evidence" value="ECO:0007669"/>
    <property type="project" value="UniProtKB-KW"/>
</dbReference>
<sequence>MVSEEHQTGLLIAVPVYFVLLTGCAYWAHRRMERMEHEKIADTLSAHYLGGREFGPLMTAGTIFASLFSGYTVIGVPNEAYNTGWAALRWMSTIWAIVFGYFGTGLRLRKASNIRNHQSPVDFITDRFQSQFLRYTIVFLQVVPTIIYLAAQVNAIKGTFNSMFNLSPDSAYPVVIIMGIILVFEWVGGLSSVALTDCVQAVIMTFSFIAIPCVLASKLYGWKDLDPFEYPRPEFYQTPSRETQWDFWQFSFINFSFFTLPHLMQRTYAATDLTSLKVGYAVMAIANWFTMLTGVFIGTVGVMILDGATVASPFTSIMEAMMDEGGFSKAVGIIAVTASLAAIMSTADSLVIAISQLITVEIVYPMRPKTSPKEIAWIGRAVSLVGVTAALIIGIFWKSGVGDMSNIQFPISMQAVPAFIIGMYGWSDRTDVHPWSVASGAIASTIYVLAIYFSYLKRENEPMPINAGITGFALQIGCIALVETGRRLLGSSKRSKAQVNEDKKENDGESSGPSLHFPNRPQWDVPKLSRFGDHALSPQLIWKSMEGVNEPLANLWWAFLMFFSISMLTPGVPEYEPPLDPNSGSFYSFAPPATVNGIPWWAFKIILSGIVPFAILIVATKNMPNKFAVDAETIEKEGIDPDLVELTLREKGRRTSYDERNISVSRRRSTISKAMDEVRMAAEHTKLEEDSETMRSRRRISALVMANNLALDHEDLGDILEEAI</sequence>
<keyword evidence="10 14" id="KW-0472">Membrane</keyword>
<evidence type="ECO:0000256" key="5">
    <source>
        <dbReference type="ARBA" id="ARBA00022692"/>
    </source>
</evidence>
<feature type="transmembrane region" description="Helical" evidence="14">
    <location>
        <begin position="247"/>
        <end position="264"/>
    </location>
</feature>
<evidence type="ECO:0000256" key="12">
    <source>
        <dbReference type="RuleBase" id="RU362091"/>
    </source>
</evidence>
<evidence type="ECO:0000256" key="6">
    <source>
        <dbReference type="ARBA" id="ARBA00022847"/>
    </source>
</evidence>
<feature type="transmembrane region" description="Helical" evidence="14">
    <location>
        <begin position="54"/>
        <end position="74"/>
    </location>
</feature>
<evidence type="ECO:0000256" key="2">
    <source>
        <dbReference type="ARBA" id="ARBA00006434"/>
    </source>
</evidence>
<dbReference type="InterPro" id="IPR050277">
    <property type="entry name" value="Sodium:Solute_Symporter"/>
</dbReference>
<dbReference type="Gene3D" id="1.20.1730.10">
    <property type="entry name" value="Sodium/glucose cotransporter"/>
    <property type="match status" value="1"/>
</dbReference>
<dbReference type="Pfam" id="PF00474">
    <property type="entry name" value="SSF"/>
    <property type="match status" value="1"/>
</dbReference>
<keyword evidence="16" id="KW-1185">Reference proteome</keyword>
<dbReference type="AlphaFoldDB" id="A0ABD3PHT1"/>
<accession>A0ABD3PHT1</accession>
<evidence type="ECO:0000256" key="11">
    <source>
        <dbReference type="ARBA" id="ARBA00023201"/>
    </source>
</evidence>
<feature type="transmembrane region" description="Helical" evidence="14">
    <location>
        <begin position="434"/>
        <end position="453"/>
    </location>
</feature>
<evidence type="ECO:0000256" key="1">
    <source>
        <dbReference type="ARBA" id="ARBA00004651"/>
    </source>
</evidence>
<feature type="transmembrane region" description="Helical" evidence="14">
    <location>
        <begin position="86"/>
        <end position="106"/>
    </location>
</feature>
<comment type="caution">
    <text evidence="15">The sequence shown here is derived from an EMBL/GenBank/DDBJ whole genome shotgun (WGS) entry which is preliminary data.</text>
</comment>
<keyword evidence="9" id="KW-0406">Ion transport</keyword>
<evidence type="ECO:0000256" key="13">
    <source>
        <dbReference type="SAM" id="MobiDB-lite"/>
    </source>
</evidence>
<protein>
    <recommendedName>
        <fullName evidence="17">Sodium/solute symporter</fullName>
    </recommendedName>
</protein>
<dbReference type="CDD" id="cd10322">
    <property type="entry name" value="SLC5sbd"/>
    <property type="match status" value="1"/>
</dbReference>
<evidence type="ECO:0000256" key="14">
    <source>
        <dbReference type="SAM" id="Phobius"/>
    </source>
</evidence>
<evidence type="ECO:0000256" key="10">
    <source>
        <dbReference type="ARBA" id="ARBA00023136"/>
    </source>
</evidence>
<evidence type="ECO:0000313" key="16">
    <source>
        <dbReference type="Proteomes" id="UP001516023"/>
    </source>
</evidence>
<feature type="region of interest" description="Disordered" evidence="13">
    <location>
        <begin position="493"/>
        <end position="521"/>
    </location>
</feature>
<dbReference type="InterPro" id="IPR001734">
    <property type="entry name" value="Na/solute_symporter"/>
</dbReference>
<dbReference type="Proteomes" id="UP001516023">
    <property type="component" value="Unassembled WGS sequence"/>
</dbReference>
<dbReference type="PANTHER" id="PTHR48086:SF3">
    <property type="entry name" value="SODIUM_PROLINE SYMPORTER"/>
    <property type="match status" value="1"/>
</dbReference>
<keyword evidence="7 14" id="KW-1133">Transmembrane helix</keyword>
<dbReference type="PROSITE" id="PS50283">
    <property type="entry name" value="NA_SOLUT_SYMP_3"/>
    <property type="match status" value="1"/>
</dbReference>
<dbReference type="EMBL" id="JABMIG020000175">
    <property type="protein sequence ID" value="KAL3787437.1"/>
    <property type="molecule type" value="Genomic_DNA"/>
</dbReference>
<evidence type="ECO:0008006" key="17">
    <source>
        <dbReference type="Google" id="ProtNLM"/>
    </source>
</evidence>
<evidence type="ECO:0000256" key="7">
    <source>
        <dbReference type="ARBA" id="ARBA00022989"/>
    </source>
</evidence>
<comment type="subcellular location">
    <subcellularLocation>
        <location evidence="1">Cell membrane</location>
        <topology evidence="1">Multi-pass membrane protein</topology>
    </subcellularLocation>
</comment>
<keyword evidence="3" id="KW-0813">Transport</keyword>
<feature type="transmembrane region" description="Helical" evidence="14">
    <location>
        <begin position="330"/>
        <end position="354"/>
    </location>
</feature>
<feature type="transmembrane region" description="Helical" evidence="14">
    <location>
        <begin position="552"/>
        <end position="572"/>
    </location>
</feature>
<feature type="transmembrane region" description="Helical" evidence="14">
    <location>
        <begin position="6"/>
        <end position="28"/>
    </location>
</feature>
<evidence type="ECO:0000256" key="9">
    <source>
        <dbReference type="ARBA" id="ARBA00023065"/>
    </source>
</evidence>
<gene>
    <name evidence="15" type="ORF">HJC23_001834</name>
</gene>
<reference evidence="15 16" key="1">
    <citation type="journal article" date="2020" name="G3 (Bethesda)">
        <title>Improved Reference Genome for Cyclotella cryptica CCMP332, a Model for Cell Wall Morphogenesis, Salinity Adaptation, and Lipid Production in Diatoms (Bacillariophyta).</title>
        <authorList>
            <person name="Roberts W.R."/>
            <person name="Downey K.M."/>
            <person name="Ruck E.C."/>
            <person name="Traller J.C."/>
            <person name="Alverson A.J."/>
        </authorList>
    </citation>
    <scope>NUCLEOTIDE SEQUENCE [LARGE SCALE GENOMIC DNA]</scope>
    <source>
        <strain evidence="15 16">CCMP332</strain>
    </source>
</reference>
<comment type="similarity">
    <text evidence="2 12">Belongs to the sodium:solute symporter (SSF) (TC 2.A.21) family.</text>
</comment>
<evidence type="ECO:0000256" key="3">
    <source>
        <dbReference type="ARBA" id="ARBA00022448"/>
    </source>
</evidence>
<keyword evidence="6" id="KW-0769">Symport</keyword>
<feature type="transmembrane region" description="Helical" evidence="14">
    <location>
        <begin position="171"/>
        <end position="195"/>
    </location>
</feature>
<feature type="transmembrane region" description="Helical" evidence="14">
    <location>
        <begin position="285"/>
        <end position="310"/>
    </location>
</feature>
<keyword evidence="11" id="KW-0739">Sodium transport</keyword>
<proteinExistence type="inferred from homology"/>
<evidence type="ECO:0000313" key="15">
    <source>
        <dbReference type="EMBL" id="KAL3787437.1"/>
    </source>
</evidence>
<feature type="transmembrane region" description="Helical" evidence="14">
    <location>
        <begin position="202"/>
        <end position="222"/>
    </location>
</feature>